<dbReference type="PANTHER" id="PTHR32295:SF11">
    <property type="entry name" value="PROTEIN IQ-DOMAIN 22"/>
    <property type="match status" value="1"/>
</dbReference>
<feature type="region of interest" description="Disordered" evidence="3">
    <location>
        <begin position="308"/>
        <end position="333"/>
    </location>
</feature>
<dbReference type="Gramene" id="rna-AYBTSS11_LOCUS4160">
    <property type="protein sequence ID" value="CAJ1928009.1"/>
    <property type="gene ID" value="gene-AYBTSS11_LOCUS4160"/>
</dbReference>
<dbReference type="Proteomes" id="UP001189624">
    <property type="component" value="Chromosome 2"/>
</dbReference>
<evidence type="ECO:0000259" key="4">
    <source>
        <dbReference type="Pfam" id="PF13178"/>
    </source>
</evidence>
<dbReference type="EMBL" id="OY731399">
    <property type="protein sequence ID" value="CAJ1928009.1"/>
    <property type="molecule type" value="Genomic_DNA"/>
</dbReference>
<dbReference type="Pfam" id="PF13178">
    <property type="entry name" value="DUF4005"/>
    <property type="match status" value="1"/>
</dbReference>
<evidence type="ECO:0000256" key="1">
    <source>
        <dbReference type="ARBA" id="ARBA00022860"/>
    </source>
</evidence>
<gene>
    <name evidence="5" type="ORF">AYBTSS11_LOCUS4160</name>
</gene>
<evidence type="ECO:0000313" key="5">
    <source>
        <dbReference type="EMBL" id="CAJ1928009.1"/>
    </source>
</evidence>
<dbReference type="PANTHER" id="PTHR32295">
    <property type="entry name" value="IQ-DOMAIN 5-RELATED"/>
    <property type="match status" value="1"/>
</dbReference>
<name>A0AA86VBE3_9FABA</name>
<accession>A0AA86VBE3</accession>
<protein>
    <recommendedName>
        <fullName evidence="4">DUF4005 domain-containing protein</fullName>
    </recommendedName>
</protein>
<keyword evidence="6" id="KW-1185">Reference proteome</keyword>
<feature type="region of interest" description="Disordered" evidence="3">
    <location>
        <begin position="148"/>
        <end position="186"/>
    </location>
</feature>
<feature type="compositionally biased region" description="Basic and acidic residues" evidence="3">
    <location>
        <begin position="170"/>
        <end position="185"/>
    </location>
</feature>
<dbReference type="AlphaFoldDB" id="A0AA86VBE3"/>
<evidence type="ECO:0000256" key="3">
    <source>
        <dbReference type="SAM" id="MobiDB-lite"/>
    </source>
</evidence>
<dbReference type="PROSITE" id="PS50096">
    <property type="entry name" value="IQ"/>
    <property type="match status" value="1"/>
</dbReference>
<sequence>MIDSHVDCRRVNQVLETDLKTQVLLFFFSWYKNDPWLAHWFFGGFVGTGANLKKHRHHPPCNARKALRALKGLVKLQAIVRGHIERKRTSEWLQRVQALLRVQAQFRAARAQVSHSPYSNAKPSTVYLHGPATPDKFDNPFRSESMKYDRSSSLVKRNNSRSRMHINATQEKHGNRPDGRIDEQSWHQPRSWSRACSMDEERCLRILENDSVKSHVTSKRRNLFYSPTHALVCEVQSYSPLKANEVEENSFCGADSSPQTLSASSKNGGSKRSPFTPTKSDGSKSHASGCSEPDYPSYMAYTESSMAKVRSVSAPKQRPRYERSCSSSNRYSLHDQGFGDSKLDMQRLAALHANFTNKVYPGSGRLDKLGLPK</sequence>
<dbReference type="GO" id="GO:0005516">
    <property type="term" value="F:calmodulin binding"/>
    <property type="evidence" value="ECO:0007669"/>
    <property type="project" value="UniProtKB-KW"/>
</dbReference>
<organism evidence="5 6">
    <name type="scientific">Sphenostylis stenocarpa</name>
    <dbReference type="NCBI Taxonomy" id="92480"/>
    <lineage>
        <taxon>Eukaryota</taxon>
        <taxon>Viridiplantae</taxon>
        <taxon>Streptophyta</taxon>
        <taxon>Embryophyta</taxon>
        <taxon>Tracheophyta</taxon>
        <taxon>Spermatophyta</taxon>
        <taxon>Magnoliopsida</taxon>
        <taxon>eudicotyledons</taxon>
        <taxon>Gunneridae</taxon>
        <taxon>Pentapetalae</taxon>
        <taxon>rosids</taxon>
        <taxon>fabids</taxon>
        <taxon>Fabales</taxon>
        <taxon>Fabaceae</taxon>
        <taxon>Papilionoideae</taxon>
        <taxon>50 kb inversion clade</taxon>
        <taxon>NPAAA clade</taxon>
        <taxon>indigoferoid/millettioid clade</taxon>
        <taxon>Phaseoleae</taxon>
        <taxon>Sphenostylis</taxon>
    </lineage>
</organism>
<reference evidence="5" key="1">
    <citation type="submission" date="2023-10" db="EMBL/GenBank/DDBJ databases">
        <authorList>
            <person name="Domelevo Entfellner J.-B."/>
        </authorList>
    </citation>
    <scope>NUCLEOTIDE SEQUENCE</scope>
</reference>
<evidence type="ECO:0000256" key="2">
    <source>
        <dbReference type="ARBA" id="ARBA00024341"/>
    </source>
</evidence>
<feature type="compositionally biased region" description="Polar residues" evidence="3">
    <location>
        <begin position="256"/>
        <end position="288"/>
    </location>
</feature>
<feature type="region of interest" description="Disordered" evidence="3">
    <location>
        <begin position="250"/>
        <end position="291"/>
    </location>
</feature>
<proteinExistence type="inferred from homology"/>
<evidence type="ECO:0000313" key="6">
    <source>
        <dbReference type="Proteomes" id="UP001189624"/>
    </source>
</evidence>
<dbReference type="InterPro" id="IPR025064">
    <property type="entry name" value="DUF4005"/>
</dbReference>
<keyword evidence="1" id="KW-0112">Calmodulin-binding</keyword>
<feature type="domain" description="DUF4005" evidence="4">
    <location>
        <begin position="257"/>
        <end position="334"/>
    </location>
</feature>
<comment type="similarity">
    <text evidence="2">Belongs to the IQD family.</text>
</comment>